<evidence type="ECO:0000256" key="1">
    <source>
        <dbReference type="SAM" id="Phobius"/>
    </source>
</evidence>
<proteinExistence type="predicted"/>
<keyword evidence="1" id="KW-1133">Transmembrane helix</keyword>
<keyword evidence="1" id="KW-0812">Transmembrane</keyword>
<name>A0A0A1MVQ3_9BACI</name>
<dbReference type="EMBL" id="CDGG01000001">
    <property type="protein sequence ID" value="CEI82916.1"/>
    <property type="molecule type" value="Genomic_DNA"/>
</dbReference>
<dbReference type="RefSeq" id="WP_042533006.1">
    <property type="nucleotide sequence ID" value="NZ_CAXOIH010000011.1"/>
</dbReference>
<feature type="transmembrane region" description="Helical" evidence="1">
    <location>
        <begin position="7"/>
        <end position="29"/>
    </location>
</feature>
<dbReference type="STRING" id="545501.BN997_02804"/>
<keyword evidence="3" id="KW-1185">Reference proteome</keyword>
<evidence type="ECO:0000313" key="3">
    <source>
        <dbReference type="Proteomes" id="UP000040453"/>
    </source>
</evidence>
<dbReference type="OrthoDB" id="2454526at2"/>
<dbReference type="AlphaFoldDB" id="A0A0A1MVQ3"/>
<gene>
    <name evidence="2" type="ORF">BN997_02804</name>
</gene>
<protein>
    <submittedName>
        <fullName evidence="2">Uncharacterized protein</fullName>
    </submittedName>
</protein>
<feature type="transmembrane region" description="Helical" evidence="1">
    <location>
        <begin position="49"/>
        <end position="72"/>
    </location>
</feature>
<accession>A0A0A1MVQ3</accession>
<keyword evidence="1" id="KW-0472">Membrane</keyword>
<reference evidence="2 3" key="1">
    <citation type="submission" date="2014-11" db="EMBL/GenBank/DDBJ databases">
        <authorList>
            <person name="Urmite Genomes Urmite Genomes"/>
        </authorList>
    </citation>
    <scope>NUCLEOTIDE SEQUENCE [LARGE SCALE GENOMIC DNA]</scope>
    <source>
        <strain evidence="2 3">Oc5</strain>
    </source>
</reference>
<organism evidence="2 3">
    <name type="scientific">Oceanobacillus oncorhynchi</name>
    <dbReference type="NCBI Taxonomy" id="545501"/>
    <lineage>
        <taxon>Bacteria</taxon>
        <taxon>Bacillati</taxon>
        <taxon>Bacillota</taxon>
        <taxon>Bacilli</taxon>
        <taxon>Bacillales</taxon>
        <taxon>Bacillaceae</taxon>
        <taxon>Oceanobacillus</taxon>
    </lineage>
</organism>
<dbReference type="Proteomes" id="UP000040453">
    <property type="component" value="Unassembled WGS sequence"/>
</dbReference>
<sequence length="82" mass="8811">MKKYLVFAGIFCVSFLVLQVAAGMIWTLLYTPDISAAWQQAGALSSETALIKASAASPFIIAVTSLAVTFGLTRLVRKRIAM</sequence>
<evidence type="ECO:0000313" key="2">
    <source>
        <dbReference type="EMBL" id="CEI82916.1"/>
    </source>
</evidence>